<evidence type="ECO:0008006" key="4">
    <source>
        <dbReference type="Google" id="ProtNLM"/>
    </source>
</evidence>
<evidence type="ECO:0000313" key="2">
    <source>
        <dbReference type="EMBL" id="SBW25702.1"/>
    </source>
</evidence>
<dbReference type="Pfam" id="PF02325">
    <property type="entry name" value="CCB3_YggT"/>
    <property type="match status" value="1"/>
</dbReference>
<sequence>MISTLLLVYLLLLFARVVIDLVVSLSHTFRPTGVLVLVFESVYTVTDPPLRLVRRFIPPLRVGNVAFDLGFLLILVVIWVLRRLADGL</sequence>
<protein>
    <recommendedName>
        <fullName evidence="4">YggT family protein</fullName>
    </recommendedName>
</protein>
<proteinExistence type="predicted"/>
<name>A0A1C3P7C9_9ACTN</name>
<keyword evidence="1" id="KW-0812">Transmembrane</keyword>
<dbReference type="EMBL" id="FLUV01001942">
    <property type="protein sequence ID" value="SBW25702.1"/>
    <property type="molecule type" value="Genomic_DNA"/>
</dbReference>
<dbReference type="Proteomes" id="UP000199013">
    <property type="component" value="Unassembled WGS sequence"/>
</dbReference>
<evidence type="ECO:0000313" key="3">
    <source>
        <dbReference type="Proteomes" id="UP000199013"/>
    </source>
</evidence>
<keyword evidence="1" id="KW-0472">Membrane</keyword>
<accession>A0A1C3P7C9</accession>
<evidence type="ECO:0000256" key="1">
    <source>
        <dbReference type="SAM" id="Phobius"/>
    </source>
</evidence>
<gene>
    <name evidence="2" type="ORF">FDG2_4651</name>
</gene>
<feature type="transmembrane region" description="Helical" evidence="1">
    <location>
        <begin position="62"/>
        <end position="81"/>
    </location>
</feature>
<dbReference type="GO" id="GO:0016020">
    <property type="term" value="C:membrane"/>
    <property type="evidence" value="ECO:0007669"/>
    <property type="project" value="InterPro"/>
</dbReference>
<organism evidence="2 3">
    <name type="scientific">Candidatus Protofrankia californiensis</name>
    <dbReference type="NCBI Taxonomy" id="1839754"/>
    <lineage>
        <taxon>Bacteria</taxon>
        <taxon>Bacillati</taxon>
        <taxon>Actinomycetota</taxon>
        <taxon>Actinomycetes</taxon>
        <taxon>Frankiales</taxon>
        <taxon>Frankiaceae</taxon>
        <taxon>Protofrankia</taxon>
    </lineage>
</organism>
<dbReference type="InterPro" id="IPR003425">
    <property type="entry name" value="CCB3/YggT"/>
</dbReference>
<keyword evidence="3" id="KW-1185">Reference proteome</keyword>
<dbReference type="AlphaFoldDB" id="A0A1C3P7C9"/>
<reference evidence="3" key="1">
    <citation type="submission" date="2016-02" db="EMBL/GenBank/DDBJ databases">
        <authorList>
            <person name="Wibberg D."/>
        </authorList>
    </citation>
    <scope>NUCLEOTIDE SEQUENCE [LARGE SCALE GENOMIC DNA]</scope>
</reference>
<keyword evidence="1" id="KW-1133">Transmembrane helix</keyword>